<name>A0A2S3ZR49_ARTGL</name>
<reference evidence="2 3" key="1">
    <citation type="submission" date="2018-01" db="EMBL/GenBank/DDBJ databases">
        <title>Arthrobacter sp. nov., from glaciers in China.</title>
        <authorList>
            <person name="Liu Q."/>
            <person name="Xin Y.-H."/>
        </authorList>
    </citation>
    <scope>NUCLEOTIDE SEQUENCE [LARGE SCALE GENOMIC DNA]</scope>
    <source>
        <strain evidence="2 3">HLT2-12-2</strain>
    </source>
</reference>
<gene>
    <name evidence="2" type="ORF">CVS27_20250</name>
</gene>
<sequence length="116" mass="12820">MARNSDADPDQPTRSANAAAGIEGVFTNNSRTLGANASKLEIPDVRWYFGTRSDSKARSTVPRETPTIRPISRFECLPVENRWRISAQSSKLITLHDGWWPCFQLAAVALFSVGVN</sequence>
<evidence type="ECO:0000256" key="1">
    <source>
        <dbReference type="SAM" id="MobiDB-lite"/>
    </source>
</evidence>
<proteinExistence type="predicted"/>
<dbReference type="AlphaFoldDB" id="A0A2S3ZR49"/>
<feature type="region of interest" description="Disordered" evidence="1">
    <location>
        <begin position="1"/>
        <end position="21"/>
    </location>
</feature>
<dbReference type="Proteomes" id="UP000237061">
    <property type="component" value="Unassembled WGS sequence"/>
</dbReference>
<feature type="non-terminal residue" evidence="2">
    <location>
        <position position="116"/>
    </location>
</feature>
<evidence type="ECO:0000313" key="2">
    <source>
        <dbReference type="EMBL" id="POH71584.1"/>
    </source>
</evidence>
<comment type="caution">
    <text evidence="2">The sequence shown here is derived from an EMBL/GenBank/DDBJ whole genome shotgun (WGS) entry which is preliminary data.</text>
</comment>
<accession>A0A2S3ZR49</accession>
<dbReference type="EMBL" id="PPXC01000036">
    <property type="protein sequence ID" value="POH71584.1"/>
    <property type="molecule type" value="Genomic_DNA"/>
</dbReference>
<evidence type="ECO:0000313" key="3">
    <source>
        <dbReference type="Proteomes" id="UP000237061"/>
    </source>
</evidence>
<organism evidence="2 3">
    <name type="scientific">Arthrobacter glacialis</name>
    <dbReference type="NCBI Taxonomy" id="1664"/>
    <lineage>
        <taxon>Bacteria</taxon>
        <taxon>Bacillati</taxon>
        <taxon>Actinomycetota</taxon>
        <taxon>Actinomycetes</taxon>
        <taxon>Micrococcales</taxon>
        <taxon>Micrococcaceae</taxon>
        <taxon>Arthrobacter</taxon>
    </lineage>
</organism>
<protein>
    <submittedName>
        <fullName evidence="2">Uncharacterized protein</fullName>
    </submittedName>
</protein>
<keyword evidence="3" id="KW-1185">Reference proteome</keyword>